<dbReference type="PANTHER" id="PTHR31977">
    <property type="entry name" value="UPF0696 PROTEIN C11ORF68"/>
    <property type="match status" value="1"/>
</dbReference>
<dbReference type="Gene3D" id="3.30.760.10">
    <property type="entry name" value="RNA Cap, Translation Initiation Factor Eif4e"/>
    <property type="match status" value="1"/>
</dbReference>
<dbReference type="STRING" id="86049.A0A1C1CG73"/>
<evidence type="ECO:0000313" key="3">
    <source>
        <dbReference type="EMBL" id="OCT47462.1"/>
    </source>
</evidence>
<accession>A0A1C1CG73</accession>
<dbReference type="PANTHER" id="PTHR31977:SF1">
    <property type="entry name" value="UPF0696 PROTEIN C11ORF68"/>
    <property type="match status" value="1"/>
</dbReference>
<feature type="compositionally biased region" description="Basic and acidic residues" evidence="2">
    <location>
        <begin position="118"/>
        <end position="127"/>
    </location>
</feature>
<dbReference type="EMBL" id="LGRB01000013">
    <property type="protein sequence ID" value="OCT47462.1"/>
    <property type="molecule type" value="Genomic_DNA"/>
</dbReference>
<dbReference type="OrthoDB" id="10067381at2759"/>
<feature type="region of interest" description="Disordered" evidence="2">
    <location>
        <begin position="1"/>
        <end position="28"/>
    </location>
</feature>
<evidence type="ECO:0000313" key="4">
    <source>
        <dbReference type="Proteomes" id="UP000094526"/>
    </source>
</evidence>
<dbReference type="VEuPathDB" id="FungiDB:G647_01921"/>
<evidence type="ECO:0000256" key="1">
    <source>
        <dbReference type="ARBA" id="ARBA00010568"/>
    </source>
</evidence>
<dbReference type="InterPro" id="IPR023398">
    <property type="entry name" value="TIF_eIF4e-like"/>
</dbReference>
<keyword evidence="4" id="KW-1185">Reference proteome</keyword>
<dbReference type="InterPro" id="IPR015034">
    <property type="entry name" value="Bles03"/>
</dbReference>
<name>A0A1C1CG73_9EURO</name>
<feature type="region of interest" description="Disordered" evidence="2">
    <location>
        <begin position="95"/>
        <end position="174"/>
    </location>
</feature>
<protein>
    <recommendedName>
        <fullName evidence="5">DUF1917-domain-containing protein</fullName>
    </recommendedName>
</protein>
<sequence>MARQKPATTLSVSSTIASDHDHDHDVSIPDDLFSDESEFHGGSDTKALYHQLAESFDVKKYWAIHDWNAQVIAARGRKALAKAAKLRLEEKARKESEAALKEKHGIHNNDDDDDDDATEKQKSTTKDEDSDTEMTDLATRTPASHSAAEEQQPAARARVKPKPKPQNYYEGHPSAKQLDESVSDFLARLPPSTTTASDAQDHWIWICNPFPRHPRSRTSEDLATFKQRGTRCLEDFLARKEDVETANRAKQPGVITRMLRPDRLALESSIRELARSNGVIQGKWMLFPTEGHVDRVWESVARAVWAGKLGTGAKVATAAAASDTGGVDEPQGSARGDAAQRLICIYTADFADEADVRRVLGAIKDLGLLQGPSAAEDSAGSLRTIYYKADAYTYLDISGGNEYKLRASMYSSRDLFPEWYPGGGEGGRGGHGGAFRRRS</sequence>
<feature type="compositionally biased region" description="Basic and acidic residues" evidence="2">
    <location>
        <begin position="18"/>
        <end position="27"/>
    </location>
</feature>
<dbReference type="VEuPathDB" id="FungiDB:CLCR_03501"/>
<dbReference type="eggNOG" id="ENOG502SG47">
    <property type="taxonomic scope" value="Eukaryota"/>
</dbReference>
<dbReference type="Proteomes" id="UP000094526">
    <property type="component" value="Unassembled WGS sequence"/>
</dbReference>
<dbReference type="Pfam" id="PF08939">
    <property type="entry name" value="Bles03"/>
    <property type="match status" value="1"/>
</dbReference>
<dbReference type="AlphaFoldDB" id="A0A1C1CG73"/>
<dbReference type="SUPFAM" id="SSF55418">
    <property type="entry name" value="eIF4e-like"/>
    <property type="match status" value="1"/>
</dbReference>
<reference evidence="4" key="1">
    <citation type="submission" date="2015-07" db="EMBL/GenBank/DDBJ databases">
        <authorList>
            <person name="Teixeira M.M."/>
            <person name="Souza R.C."/>
            <person name="Almeida L.G."/>
            <person name="Vicente V.A."/>
            <person name="de Hoog S."/>
            <person name="Bocca A.L."/>
            <person name="de Almeida S.R."/>
            <person name="Vasconcelos A.T."/>
            <person name="Felipe M.S."/>
        </authorList>
    </citation>
    <scope>NUCLEOTIDE SEQUENCE [LARGE SCALE GENOMIC DNA]</scope>
    <source>
        <strain evidence="4">KSF</strain>
    </source>
</reference>
<evidence type="ECO:0000256" key="2">
    <source>
        <dbReference type="SAM" id="MobiDB-lite"/>
    </source>
</evidence>
<organism evidence="3 4">
    <name type="scientific">Cladophialophora carrionii</name>
    <dbReference type="NCBI Taxonomy" id="86049"/>
    <lineage>
        <taxon>Eukaryota</taxon>
        <taxon>Fungi</taxon>
        <taxon>Dikarya</taxon>
        <taxon>Ascomycota</taxon>
        <taxon>Pezizomycotina</taxon>
        <taxon>Eurotiomycetes</taxon>
        <taxon>Chaetothyriomycetidae</taxon>
        <taxon>Chaetothyriales</taxon>
        <taxon>Herpotrichiellaceae</taxon>
        <taxon>Cladophialophora</taxon>
    </lineage>
</organism>
<comment type="caution">
    <text evidence="3">The sequence shown here is derived from an EMBL/GenBank/DDBJ whole genome shotgun (WGS) entry which is preliminary data.</text>
</comment>
<gene>
    <name evidence="3" type="ORF">CLCR_03501</name>
</gene>
<proteinExistence type="inferred from homology"/>
<feature type="compositionally biased region" description="Polar residues" evidence="2">
    <location>
        <begin position="1"/>
        <end position="17"/>
    </location>
</feature>
<evidence type="ECO:0008006" key="5">
    <source>
        <dbReference type="Google" id="ProtNLM"/>
    </source>
</evidence>
<feature type="compositionally biased region" description="Basic and acidic residues" evidence="2">
    <location>
        <begin position="95"/>
        <end position="109"/>
    </location>
</feature>
<comment type="similarity">
    <text evidence="1">Belongs to the UPF0696 family.</text>
</comment>